<dbReference type="SUPFAM" id="SSF51735">
    <property type="entry name" value="NAD(P)-binding Rossmann-fold domains"/>
    <property type="match status" value="1"/>
</dbReference>
<organism evidence="4 5">
    <name type="scientific">Streptomyces durmitorensis</name>
    <dbReference type="NCBI Taxonomy" id="319947"/>
    <lineage>
        <taxon>Bacteria</taxon>
        <taxon>Bacillati</taxon>
        <taxon>Actinomycetota</taxon>
        <taxon>Actinomycetes</taxon>
        <taxon>Kitasatosporales</taxon>
        <taxon>Streptomycetaceae</taxon>
        <taxon>Streptomyces</taxon>
    </lineage>
</organism>
<dbReference type="PRINTS" id="PR00081">
    <property type="entry name" value="GDHRDH"/>
</dbReference>
<dbReference type="PRINTS" id="PR00080">
    <property type="entry name" value="SDRFAMILY"/>
</dbReference>
<comment type="similarity">
    <text evidence="1 3">Belongs to the short-chain dehydrogenases/reductases (SDR) family.</text>
</comment>
<evidence type="ECO:0000256" key="1">
    <source>
        <dbReference type="ARBA" id="ARBA00006484"/>
    </source>
</evidence>
<evidence type="ECO:0000256" key="3">
    <source>
        <dbReference type="RuleBase" id="RU000363"/>
    </source>
</evidence>
<dbReference type="PANTHER" id="PTHR43115:SF4">
    <property type="entry name" value="DEHYDROGENASE_REDUCTASE SDR FAMILY MEMBER 11"/>
    <property type="match status" value="1"/>
</dbReference>
<dbReference type="Pfam" id="PF00106">
    <property type="entry name" value="adh_short"/>
    <property type="match status" value="1"/>
</dbReference>
<sequence length="260" mass="27182">MTTQQAEQAPDNAESAGRKVVLVTGASSGIGAAVAARLVEEGHRVVAGARRTDRLWDLAESTAEAAARSGGSLHPVQLDVTDRADVAAFVHGARERHGRVDVLVANAGVMPLSRLDSLLVDEWDRMIDVNVRGLLHTVAAALPVFTAQGAGHFVTVASIGAHEVVPTAAVYCATKYAAWAITEGLRQESDPSIRVTTVSPGVVESELADTITDVSAAEAMRGYRAHAIGPDAIAGAVSYALAQPSDIDVNEIVVRPVLQR</sequence>
<evidence type="ECO:0000313" key="5">
    <source>
        <dbReference type="Proteomes" id="UP000829992"/>
    </source>
</evidence>
<reference evidence="4 5" key="1">
    <citation type="submission" date="2022-05" db="EMBL/GenBank/DDBJ databases">
        <authorList>
            <person name="Zhou X."/>
            <person name="Li K."/>
            <person name="Man Y."/>
        </authorList>
    </citation>
    <scope>NUCLEOTIDE SEQUENCE [LARGE SCALE GENOMIC DNA]</scope>
    <source>
        <strain evidence="4 5">MS405</strain>
    </source>
</reference>
<evidence type="ECO:0000313" key="4">
    <source>
        <dbReference type="EMBL" id="UQT53927.1"/>
    </source>
</evidence>
<dbReference type="PROSITE" id="PS00061">
    <property type="entry name" value="ADH_SHORT"/>
    <property type="match status" value="1"/>
</dbReference>
<dbReference type="PANTHER" id="PTHR43115">
    <property type="entry name" value="DEHYDROGENASE/REDUCTASE SDR FAMILY MEMBER 11"/>
    <property type="match status" value="1"/>
</dbReference>
<accession>A0ABY4PJS3</accession>
<proteinExistence type="inferred from homology"/>
<evidence type="ECO:0000256" key="2">
    <source>
        <dbReference type="ARBA" id="ARBA00023002"/>
    </source>
</evidence>
<dbReference type="InterPro" id="IPR020904">
    <property type="entry name" value="Sc_DH/Rdtase_CS"/>
</dbReference>
<keyword evidence="5" id="KW-1185">Reference proteome</keyword>
<dbReference type="RefSeq" id="WP_249585425.1">
    <property type="nucleotide sequence ID" value="NZ_BAAAQL010000045.1"/>
</dbReference>
<name>A0ABY4PJS3_9ACTN</name>
<dbReference type="EMBL" id="CP097289">
    <property type="protein sequence ID" value="UQT53927.1"/>
    <property type="molecule type" value="Genomic_DNA"/>
</dbReference>
<dbReference type="InterPro" id="IPR036291">
    <property type="entry name" value="NAD(P)-bd_dom_sf"/>
</dbReference>
<dbReference type="InterPro" id="IPR002347">
    <property type="entry name" value="SDR_fam"/>
</dbReference>
<protein>
    <submittedName>
        <fullName evidence="4">SDR family oxidoreductase</fullName>
    </submittedName>
</protein>
<dbReference type="Proteomes" id="UP000829992">
    <property type="component" value="Chromosome"/>
</dbReference>
<keyword evidence="2" id="KW-0560">Oxidoreductase</keyword>
<gene>
    <name evidence="4" type="ORF">M4V62_01890</name>
</gene>
<dbReference type="Gene3D" id="3.40.50.720">
    <property type="entry name" value="NAD(P)-binding Rossmann-like Domain"/>
    <property type="match status" value="1"/>
</dbReference>